<sequence length="431" mass="48309">MTVLSNLGQNESQDIIRAATDSSSGSITSNCLILKAINDFVKDSCSSTKDTTHPVRDTSNHLSLIANKNHVGIPCQVPTCSDKSQGIRMPREPSFYSITTSGLNLCDKTSSQQPAGPDENLVQNTIDGPLAEHNLASLGQSKAQPPTYKPQFDKEDSSDEQNPPNGEDPPNEDSRDDPDIAKMQPGQLFSANQYLFACRTRHISLRSLSHINIGIENRIFLYEKDVTLKYYVDTKSLERMARAVGWDFVLFGSKKASIGEYVARCMYDGFQSWESQVSVMMVFDRREAHFTVAAAPPLDTTEDDSEDNTTEGLLASAFFPNFSAHERVVTIYPLSFQKEHRDHLTGILAHESGHILGIRHEFAQEKEKYWACMLYGNRDQSSVMCYKHPRDLKVSRDDKQNLRKLYEAVYSGTKKFGGFKVQLVNPNKPGY</sequence>
<evidence type="ECO:0000256" key="1">
    <source>
        <dbReference type="SAM" id="MobiDB-lite"/>
    </source>
</evidence>
<evidence type="ECO:0000313" key="3">
    <source>
        <dbReference type="Proteomes" id="UP001373714"/>
    </source>
</evidence>
<protein>
    <submittedName>
        <fullName evidence="2">Uncharacterized protein</fullName>
    </submittedName>
</protein>
<dbReference type="GO" id="GO:0008237">
    <property type="term" value="F:metallopeptidase activity"/>
    <property type="evidence" value="ECO:0007669"/>
    <property type="project" value="InterPro"/>
</dbReference>
<organism evidence="2 3">
    <name type="scientific">Orbilia blumenaviensis</name>
    <dbReference type="NCBI Taxonomy" id="1796055"/>
    <lineage>
        <taxon>Eukaryota</taxon>
        <taxon>Fungi</taxon>
        <taxon>Dikarya</taxon>
        <taxon>Ascomycota</taxon>
        <taxon>Pezizomycotina</taxon>
        <taxon>Orbiliomycetes</taxon>
        <taxon>Orbiliales</taxon>
        <taxon>Orbiliaceae</taxon>
        <taxon>Orbilia</taxon>
    </lineage>
</organism>
<evidence type="ECO:0000313" key="2">
    <source>
        <dbReference type="EMBL" id="KAK6352178.1"/>
    </source>
</evidence>
<dbReference type="AlphaFoldDB" id="A0AAV9UYH6"/>
<dbReference type="SUPFAM" id="SSF55486">
    <property type="entry name" value="Metalloproteases ('zincins'), catalytic domain"/>
    <property type="match status" value="1"/>
</dbReference>
<proteinExistence type="predicted"/>
<feature type="region of interest" description="Disordered" evidence="1">
    <location>
        <begin position="138"/>
        <end position="183"/>
    </location>
</feature>
<dbReference type="InterPro" id="IPR024079">
    <property type="entry name" value="MetalloPept_cat_dom_sf"/>
</dbReference>
<gene>
    <name evidence="2" type="ORF">TWF730_009010</name>
</gene>
<keyword evidence="3" id="KW-1185">Reference proteome</keyword>
<reference evidence="2 3" key="1">
    <citation type="submission" date="2019-10" db="EMBL/GenBank/DDBJ databases">
        <authorList>
            <person name="Palmer J.M."/>
        </authorList>
    </citation>
    <scope>NUCLEOTIDE SEQUENCE [LARGE SCALE GENOMIC DNA]</scope>
    <source>
        <strain evidence="2 3">TWF730</strain>
    </source>
</reference>
<dbReference type="Gene3D" id="3.40.390.10">
    <property type="entry name" value="Collagenase (Catalytic Domain)"/>
    <property type="match status" value="1"/>
</dbReference>
<comment type="caution">
    <text evidence="2">The sequence shown here is derived from an EMBL/GenBank/DDBJ whole genome shotgun (WGS) entry which is preliminary data.</text>
</comment>
<accession>A0AAV9UYH6</accession>
<name>A0AAV9UYH6_9PEZI</name>
<dbReference type="EMBL" id="JAVHNS010000006">
    <property type="protein sequence ID" value="KAK6352178.1"/>
    <property type="molecule type" value="Genomic_DNA"/>
</dbReference>
<dbReference type="Proteomes" id="UP001373714">
    <property type="component" value="Unassembled WGS sequence"/>
</dbReference>